<dbReference type="AlphaFoldDB" id="A0A3S4XV53"/>
<dbReference type="Proteomes" id="UP000278733">
    <property type="component" value="Chromosome"/>
</dbReference>
<dbReference type="KEGG" id="rpne:NCTC8284_03033"/>
<name>A0A3S4XV53_9PAST</name>
<dbReference type="EMBL" id="LR134405">
    <property type="protein sequence ID" value="VEH67821.1"/>
    <property type="molecule type" value="Genomic_DNA"/>
</dbReference>
<evidence type="ECO:0000313" key="1">
    <source>
        <dbReference type="EMBL" id="VEH67821.1"/>
    </source>
</evidence>
<reference evidence="1 2" key="1">
    <citation type="submission" date="2018-12" db="EMBL/GenBank/DDBJ databases">
        <authorList>
            <consortium name="Pathogen Informatics"/>
        </authorList>
    </citation>
    <scope>NUCLEOTIDE SEQUENCE [LARGE SCALE GENOMIC DNA]</scope>
    <source>
        <strain evidence="1 2">NCTC8284</strain>
    </source>
</reference>
<protein>
    <submittedName>
        <fullName evidence="1">Bifunctional proline dehydrogenase/pyrroline-5-carboxylate dehydrogenase</fullName>
    </submittedName>
</protein>
<sequence length="42" mass="4784">MLGEAAMTATDADRYFNDYLHAIEEVGKMQQIEIFTTVTVFL</sequence>
<organism evidence="1 2">
    <name type="scientific">Rodentibacter pneumotropicus</name>
    <dbReference type="NCBI Taxonomy" id="758"/>
    <lineage>
        <taxon>Bacteria</taxon>
        <taxon>Pseudomonadati</taxon>
        <taxon>Pseudomonadota</taxon>
        <taxon>Gammaproteobacteria</taxon>
        <taxon>Pasteurellales</taxon>
        <taxon>Pasteurellaceae</taxon>
        <taxon>Rodentibacter</taxon>
    </lineage>
</organism>
<evidence type="ECO:0000313" key="2">
    <source>
        <dbReference type="Proteomes" id="UP000278733"/>
    </source>
</evidence>
<accession>A0A3S4XV53</accession>
<proteinExistence type="predicted"/>
<gene>
    <name evidence="1" type="ORF">NCTC8284_03033</name>
</gene>